<evidence type="ECO:0000313" key="7">
    <source>
        <dbReference type="Proteomes" id="UP001519289"/>
    </source>
</evidence>
<name>A0ABS4JYT8_9FIRM</name>
<dbReference type="PANTHER" id="PTHR30480:SF16">
    <property type="entry name" value="GLYCOSIDE HYDROLASE FAMILY 3 DOMAIN PROTEIN"/>
    <property type="match status" value="1"/>
</dbReference>
<feature type="region of interest" description="Disordered" evidence="4">
    <location>
        <begin position="353"/>
        <end position="374"/>
    </location>
</feature>
<keyword evidence="7" id="KW-1185">Reference proteome</keyword>
<dbReference type="Proteomes" id="UP001519289">
    <property type="component" value="Unassembled WGS sequence"/>
</dbReference>
<evidence type="ECO:0000256" key="1">
    <source>
        <dbReference type="ARBA" id="ARBA00005336"/>
    </source>
</evidence>
<keyword evidence="3 6" id="KW-0326">Glycosidase</keyword>
<proteinExistence type="inferred from homology"/>
<dbReference type="InterPro" id="IPR017853">
    <property type="entry name" value="GH"/>
</dbReference>
<evidence type="ECO:0000259" key="5">
    <source>
        <dbReference type="Pfam" id="PF00933"/>
    </source>
</evidence>
<dbReference type="PANTHER" id="PTHR30480">
    <property type="entry name" value="BETA-HEXOSAMINIDASE-RELATED"/>
    <property type="match status" value="1"/>
</dbReference>
<dbReference type="EC" id="3.2.1.52" evidence="6"/>
<dbReference type="SUPFAM" id="SSF51445">
    <property type="entry name" value="(Trans)glycosidases"/>
    <property type="match status" value="1"/>
</dbReference>
<evidence type="ECO:0000256" key="2">
    <source>
        <dbReference type="ARBA" id="ARBA00022801"/>
    </source>
</evidence>
<sequence length="548" mass="57181">MQTTAHPAGFAREWRVPDPAEMTPEQLAGQMVQIQVPGRACTPETAAFLARYRVGSVILFSGNVATPAQAAAFTRGLQEAAAAAGLPPLLLAIDQEGGAASVVQQGVSHPPFLMGIGATGDARSAAAAGRVLAREVRAMGFHWLFAPVLDVNCNPANPVIGPRSFGSDPDLVGRMGAAFVRAVQAEGVLACGKHFPGHGDTSLDSHLDLPSLPHGRERLEAVELKPFRMAIEAGLGSLMTAHVVFPAIEPEGVPATLSRRVLTDLLRDEMGYDGLLITDSMVMNAIKEHYGTAEAAVRAVLAGADMVMALGDLDRAATTLEALAAAIAHGTIPRERAEASVRRVLAAKDRFLRPRPPAGDAAQPGAGAEPHRNAAGWVQPGDVAVCDSPEHRAVVADLCLAAVRPVCGELPRLKPGERVLVLAPERVERPMSLDFSAPLADLVEALRSCGVRADGRDTGMDPDPQRAAALVRGAAAYDAVLVCCTEKAELPGGIRMLADRLAGHPGRILVSLGSPYPVAGYPVAVCSHGRFRPSCEALARALTGVGAP</sequence>
<dbReference type="InterPro" id="IPR036962">
    <property type="entry name" value="Glyco_hydro_3_N_sf"/>
</dbReference>
<gene>
    <name evidence="6" type="ORF">J2Z79_003051</name>
</gene>
<protein>
    <submittedName>
        <fullName evidence="6">Beta-N-acetylhexosaminidase</fullName>
        <ecNumber evidence="6">3.2.1.52</ecNumber>
    </submittedName>
</protein>
<dbReference type="GO" id="GO:0004563">
    <property type="term" value="F:beta-N-acetylhexosaminidase activity"/>
    <property type="evidence" value="ECO:0007669"/>
    <property type="project" value="UniProtKB-EC"/>
</dbReference>
<evidence type="ECO:0000256" key="3">
    <source>
        <dbReference type="ARBA" id="ARBA00023295"/>
    </source>
</evidence>
<keyword evidence="2 6" id="KW-0378">Hydrolase</keyword>
<comment type="similarity">
    <text evidence="1">Belongs to the glycosyl hydrolase 3 family.</text>
</comment>
<evidence type="ECO:0000313" key="6">
    <source>
        <dbReference type="EMBL" id="MBP2019609.1"/>
    </source>
</evidence>
<dbReference type="InterPro" id="IPR050226">
    <property type="entry name" value="NagZ_Beta-hexosaminidase"/>
</dbReference>
<feature type="compositionally biased region" description="Low complexity" evidence="4">
    <location>
        <begin position="358"/>
        <end position="368"/>
    </location>
</feature>
<dbReference type="InterPro" id="IPR001764">
    <property type="entry name" value="Glyco_hydro_3_N"/>
</dbReference>
<comment type="caution">
    <text evidence="6">The sequence shown here is derived from an EMBL/GenBank/DDBJ whole genome shotgun (WGS) entry which is preliminary data.</text>
</comment>
<dbReference type="EMBL" id="JAGGLG010000031">
    <property type="protein sequence ID" value="MBP2019609.1"/>
    <property type="molecule type" value="Genomic_DNA"/>
</dbReference>
<evidence type="ECO:0000256" key="4">
    <source>
        <dbReference type="SAM" id="MobiDB-lite"/>
    </source>
</evidence>
<dbReference type="RefSeq" id="WP_209467712.1">
    <property type="nucleotide sequence ID" value="NZ_JAGGLG010000031.1"/>
</dbReference>
<feature type="domain" description="Glycoside hydrolase family 3 N-terminal" evidence="5">
    <location>
        <begin position="29"/>
        <end position="346"/>
    </location>
</feature>
<accession>A0ABS4JYT8</accession>
<dbReference type="Pfam" id="PF00933">
    <property type="entry name" value="Glyco_hydro_3"/>
    <property type="match status" value="1"/>
</dbReference>
<organism evidence="6 7">
    <name type="scientific">Symbiobacterium terraclitae</name>
    <dbReference type="NCBI Taxonomy" id="557451"/>
    <lineage>
        <taxon>Bacteria</taxon>
        <taxon>Bacillati</taxon>
        <taxon>Bacillota</taxon>
        <taxon>Clostridia</taxon>
        <taxon>Eubacteriales</taxon>
        <taxon>Symbiobacteriaceae</taxon>
        <taxon>Symbiobacterium</taxon>
    </lineage>
</organism>
<dbReference type="Gene3D" id="3.20.20.300">
    <property type="entry name" value="Glycoside hydrolase, family 3, N-terminal domain"/>
    <property type="match status" value="1"/>
</dbReference>
<reference evidence="6 7" key="1">
    <citation type="submission" date="2021-03" db="EMBL/GenBank/DDBJ databases">
        <title>Genomic Encyclopedia of Type Strains, Phase IV (KMG-IV): sequencing the most valuable type-strain genomes for metagenomic binning, comparative biology and taxonomic classification.</title>
        <authorList>
            <person name="Goeker M."/>
        </authorList>
    </citation>
    <scope>NUCLEOTIDE SEQUENCE [LARGE SCALE GENOMIC DNA]</scope>
    <source>
        <strain evidence="6 7">DSM 27138</strain>
    </source>
</reference>